<protein>
    <submittedName>
        <fullName evidence="4">Uncharacterized protein</fullName>
    </submittedName>
</protein>
<evidence type="ECO:0000313" key="5">
    <source>
        <dbReference type="Proteomes" id="UP001234178"/>
    </source>
</evidence>
<dbReference type="Pfam" id="PF12796">
    <property type="entry name" value="Ank_2"/>
    <property type="match status" value="1"/>
</dbReference>
<evidence type="ECO:0000256" key="1">
    <source>
        <dbReference type="ARBA" id="ARBA00022737"/>
    </source>
</evidence>
<dbReference type="EMBL" id="JAOYFB010000042">
    <property type="protein sequence ID" value="KAK4045284.1"/>
    <property type="molecule type" value="Genomic_DNA"/>
</dbReference>
<proteinExistence type="predicted"/>
<dbReference type="SMART" id="SM00248">
    <property type="entry name" value="ANK"/>
    <property type="match status" value="3"/>
</dbReference>
<dbReference type="InterPro" id="IPR036770">
    <property type="entry name" value="Ankyrin_rpt-contain_sf"/>
</dbReference>
<name>A0ABR0B9K3_9CRUS</name>
<keyword evidence="5" id="KW-1185">Reference proteome</keyword>
<sequence length="215" mass="24550">MQVGPTGLTFTATPTGEAEQITLRQEKPHRLIKSPFRLLNTTKREGLFGDYGFYPPTFKFDPNTTQKTTLPKCNAPREEIRRYIIKKFGLATWNYHPKEEFLNQKFNGKTLLHTSVKVGKLDISDLMLDYGADPDIEEDGQIIAHTAAAENNKLLIRILRYHKYKFAAYNSLGETPLMVAIAYGHEDVANYWWISSNVVKMAKDNSTVLHYAAKH</sequence>
<dbReference type="InterPro" id="IPR002110">
    <property type="entry name" value="Ankyrin_rpt"/>
</dbReference>
<dbReference type="PANTHER" id="PTHR24198">
    <property type="entry name" value="ANKYRIN REPEAT AND PROTEIN KINASE DOMAIN-CONTAINING PROTEIN"/>
    <property type="match status" value="1"/>
</dbReference>
<keyword evidence="2 3" id="KW-0040">ANK repeat</keyword>
<organism evidence="4 5">
    <name type="scientific">Daphnia magna</name>
    <dbReference type="NCBI Taxonomy" id="35525"/>
    <lineage>
        <taxon>Eukaryota</taxon>
        <taxon>Metazoa</taxon>
        <taxon>Ecdysozoa</taxon>
        <taxon>Arthropoda</taxon>
        <taxon>Crustacea</taxon>
        <taxon>Branchiopoda</taxon>
        <taxon>Diplostraca</taxon>
        <taxon>Cladocera</taxon>
        <taxon>Anomopoda</taxon>
        <taxon>Daphniidae</taxon>
        <taxon>Daphnia</taxon>
    </lineage>
</organism>
<accession>A0ABR0B9K3</accession>
<comment type="caution">
    <text evidence="4">The sequence shown here is derived from an EMBL/GenBank/DDBJ whole genome shotgun (WGS) entry which is preliminary data.</text>
</comment>
<evidence type="ECO:0000256" key="2">
    <source>
        <dbReference type="ARBA" id="ARBA00023043"/>
    </source>
</evidence>
<dbReference type="Gene3D" id="1.25.40.20">
    <property type="entry name" value="Ankyrin repeat-containing domain"/>
    <property type="match status" value="1"/>
</dbReference>
<gene>
    <name evidence="4" type="ORF">OUZ56_032822</name>
</gene>
<feature type="repeat" description="ANK" evidence="3">
    <location>
        <begin position="107"/>
        <end position="139"/>
    </location>
</feature>
<dbReference type="PANTHER" id="PTHR24198:SF165">
    <property type="entry name" value="ANKYRIN REPEAT-CONTAINING PROTEIN-RELATED"/>
    <property type="match status" value="1"/>
</dbReference>
<evidence type="ECO:0000313" key="4">
    <source>
        <dbReference type="EMBL" id="KAK4045284.1"/>
    </source>
</evidence>
<keyword evidence="1" id="KW-0677">Repeat</keyword>
<dbReference type="PROSITE" id="PS50088">
    <property type="entry name" value="ANK_REPEAT"/>
    <property type="match status" value="1"/>
</dbReference>
<evidence type="ECO:0000256" key="3">
    <source>
        <dbReference type="PROSITE-ProRule" id="PRU00023"/>
    </source>
</evidence>
<dbReference type="PROSITE" id="PS50297">
    <property type="entry name" value="ANK_REP_REGION"/>
    <property type="match status" value="1"/>
</dbReference>
<reference evidence="4 5" key="1">
    <citation type="journal article" date="2023" name="Nucleic Acids Res.">
        <title>The hologenome of Daphnia magna reveals possible DNA methylation and microbiome-mediated evolution of the host genome.</title>
        <authorList>
            <person name="Chaturvedi A."/>
            <person name="Li X."/>
            <person name="Dhandapani V."/>
            <person name="Marshall H."/>
            <person name="Kissane S."/>
            <person name="Cuenca-Cambronero M."/>
            <person name="Asole G."/>
            <person name="Calvet F."/>
            <person name="Ruiz-Romero M."/>
            <person name="Marangio P."/>
            <person name="Guigo R."/>
            <person name="Rago D."/>
            <person name="Mirbahai L."/>
            <person name="Eastwood N."/>
            <person name="Colbourne J.K."/>
            <person name="Zhou J."/>
            <person name="Mallon E."/>
            <person name="Orsini L."/>
        </authorList>
    </citation>
    <scope>NUCLEOTIDE SEQUENCE [LARGE SCALE GENOMIC DNA]</scope>
    <source>
        <strain evidence="4">LRV0_1</strain>
    </source>
</reference>
<dbReference type="Pfam" id="PF00023">
    <property type="entry name" value="Ank"/>
    <property type="match status" value="1"/>
</dbReference>
<dbReference type="Proteomes" id="UP001234178">
    <property type="component" value="Unassembled WGS sequence"/>
</dbReference>
<dbReference type="SUPFAM" id="SSF48403">
    <property type="entry name" value="Ankyrin repeat"/>
    <property type="match status" value="1"/>
</dbReference>